<feature type="region of interest" description="Disordered" evidence="1">
    <location>
        <begin position="191"/>
        <end position="210"/>
    </location>
</feature>
<evidence type="ECO:0000256" key="1">
    <source>
        <dbReference type="SAM" id="MobiDB-lite"/>
    </source>
</evidence>
<proteinExistence type="predicted"/>
<gene>
    <name evidence="2" type="ORF">SNEC2469_LOCUS9532</name>
</gene>
<dbReference type="EMBL" id="CAJNJA010015392">
    <property type="protein sequence ID" value="CAE7361128.1"/>
    <property type="molecule type" value="Genomic_DNA"/>
</dbReference>
<protein>
    <submittedName>
        <fullName evidence="2">Uncharacterized protein</fullName>
    </submittedName>
</protein>
<dbReference type="AlphaFoldDB" id="A0A812PUB1"/>
<accession>A0A812PUB1</accession>
<organism evidence="2 3">
    <name type="scientific">Symbiodinium necroappetens</name>
    <dbReference type="NCBI Taxonomy" id="1628268"/>
    <lineage>
        <taxon>Eukaryota</taxon>
        <taxon>Sar</taxon>
        <taxon>Alveolata</taxon>
        <taxon>Dinophyceae</taxon>
        <taxon>Suessiales</taxon>
        <taxon>Symbiodiniaceae</taxon>
        <taxon>Symbiodinium</taxon>
    </lineage>
</organism>
<name>A0A812PUB1_9DINO</name>
<comment type="caution">
    <text evidence="2">The sequence shown here is derived from an EMBL/GenBank/DDBJ whole genome shotgun (WGS) entry which is preliminary data.</text>
</comment>
<evidence type="ECO:0000313" key="2">
    <source>
        <dbReference type="EMBL" id="CAE7361128.1"/>
    </source>
</evidence>
<dbReference type="Proteomes" id="UP000601435">
    <property type="component" value="Unassembled WGS sequence"/>
</dbReference>
<sequence>MADTTFQQSLEFITAEHIKALPSALPASCMDRVPKTKKYETMILKFADVLSTAEFQMRKAGQELRAWVTESREQMPPLEVRHCAFFPRHPSLHSTEPLLPLQASDTAEDLKDAPKQTVGLEPAMSTLRISKTKFSVPKATRRKREEEARTAQAETEASFKSTMVGFLMKEQDFDLAQASQVASVAWQRKLATEKKPKAKAKRPSAPEAAP</sequence>
<keyword evidence="3" id="KW-1185">Reference proteome</keyword>
<evidence type="ECO:0000313" key="3">
    <source>
        <dbReference type="Proteomes" id="UP000601435"/>
    </source>
</evidence>
<reference evidence="2" key="1">
    <citation type="submission" date="2021-02" db="EMBL/GenBank/DDBJ databases">
        <authorList>
            <person name="Dougan E. K."/>
            <person name="Rhodes N."/>
            <person name="Thang M."/>
            <person name="Chan C."/>
        </authorList>
    </citation>
    <scope>NUCLEOTIDE SEQUENCE</scope>
</reference>
<feature type="region of interest" description="Disordered" evidence="1">
    <location>
        <begin position="136"/>
        <end position="157"/>
    </location>
</feature>